<organism evidence="1">
    <name type="scientific">marine metagenome</name>
    <dbReference type="NCBI Taxonomy" id="408172"/>
    <lineage>
        <taxon>unclassified sequences</taxon>
        <taxon>metagenomes</taxon>
        <taxon>ecological metagenomes</taxon>
    </lineage>
</organism>
<dbReference type="EMBL" id="UINC01073098">
    <property type="protein sequence ID" value="SVC09219.1"/>
    <property type="molecule type" value="Genomic_DNA"/>
</dbReference>
<protein>
    <submittedName>
        <fullName evidence="1">Uncharacterized protein</fullName>
    </submittedName>
</protein>
<sequence length="31" mass="3857">MVDKLWITSFKKNLEQFIINKFLILKITRFK</sequence>
<name>A0A382JC41_9ZZZZ</name>
<reference evidence="1" key="1">
    <citation type="submission" date="2018-05" db="EMBL/GenBank/DDBJ databases">
        <authorList>
            <person name="Lanie J.A."/>
            <person name="Ng W.-L."/>
            <person name="Kazmierczak K.M."/>
            <person name="Andrzejewski T.M."/>
            <person name="Davidsen T.M."/>
            <person name="Wayne K.J."/>
            <person name="Tettelin H."/>
            <person name="Glass J.I."/>
            <person name="Rusch D."/>
            <person name="Podicherti R."/>
            <person name="Tsui H.-C.T."/>
            <person name="Winkler M.E."/>
        </authorList>
    </citation>
    <scope>NUCLEOTIDE SEQUENCE</scope>
</reference>
<accession>A0A382JC41</accession>
<dbReference type="AlphaFoldDB" id="A0A382JC41"/>
<gene>
    <name evidence="1" type="ORF">METZ01_LOCUS262073</name>
</gene>
<evidence type="ECO:0000313" key="1">
    <source>
        <dbReference type="EMBL" id="SVC09219.1"/>
    </source>
</evidence>
<proteinExistence type="predicted"/>